<keyword evidence="10" id="KW-1185">Reference proteome</keyword>
<comment type="function">
    <text evidence="5">Involved in formation and maintenance of cell shape.</text>
</comment>
<sequence length="280" mass="30053">MKDFLKNHGLWILFAGAVIAVALALLSYFSTNASPLVDLANTITSPFRAVCTSVSGWFTDKQNYYEDVTALKAENEALKKQIAEMEATVRQGEAASQENVFLRDLLDLRQQRRDLSDFETATVTERGVTNWTASLTLNKGTAHGVEIGDCVIDGNASLVGRISEVGYNWSTVLTVIDTDTSLGARVYRTKDIGIAGGDFALMGDGKLKLDSLPASCQLLEGDLVVTSGLGGYLPPDLVIGSVSELRADDSDTSNYAILTPAADLNGLTEVCIIKSFEIVS</sequence>
<dbReference type="Pfam" id="PF04085">
    <property type="entry name" value="MreC"/>
    <property type="match status" value="1"/>
</dbReference>
<reference evidence="9" key="1">
    <citation type="submission" date="2020-08" db="EMBL/GenBank/DDBJ databases">
        <title>Genome public.</title>
        <authorList>
            <person name="Liu C."/>
            <person name="Sun Q."/>
        </authorList>
    </citation>
    <scope>NUCLEOTIDE SEQUENCE</scope>
    <source>
        <strain evidence="9">BX15</strain>
    </source>
</reference>
<protein>
    <recommendedName>
        <fullName evidence="2 5">Cell shape-determining protein MreC</fullName>
    </recommendedName>
    <alternativeName>
        <fullName evidence="4 5">Cell shape protein MreC</fullName>
    </alternativeName>
</protein>
<gene>
    <name evidence="9" type="primary">mreC</name>
    <name evidence="9" type="ORF">H8Z83_06100</name>
</gene>
<dbReference type="PIRSF" id="PIRSF038471">
    <property type="entry name" value="MreC"/>
    <property type="match status" value="1"/>
</dbReference>
<dbReference type="EMBL" id="JACOQI010000004">
    <property type="protein sequence ID" value="MBC5769899.1"/>
    <property type="molecule type" value="Genomic_DNA"/>
</dbReference>
<proteinExistence type="inferred from homology"/>
<evidence type="ECO:0000256" key="7">
    <source>
        <dbReference type="SAM" id="Phobius"/>
    </source>
</evidence>
<dbReference type="Gene3D" id="2.40.10.350">
    <property type="entry name" value="Rod shape-determining protein MreC, domain 2"/>
    <property type="match status" value="1"/>
</dbReference>
<evidence type="ECO:0000256" key="3">
    <source>
        <dbReference type="ARBA" id="ARBA00022960"/>
    </source>
</evidence>
<name>A0A923MI46_9FIRM</name>
<evidence type="ECO:0000259" key="8">
    <source>
        <dbReference type="Pfam" id="PF04085"/>
    </source>
</evidence>
<dbReference type="NCBIfam" id="TIGR00219">
    <property type="entry name" value="mreC"/>
    <property type="match status" value="1"/>
</dbReference>
<dbReference type="InterPro" id="IPR055342">
    <property type="entry name" value="MreC_beta-barrel_core"/>
</dbReference>
<dbReference type="AlphaFoldDB" id="A0A923MI46"/>
<dbReference type="InterPro" id="IPR042177">
    <property type="entry name" value="Cell/Rod_1"/>
</dbReference>
<evidence type="ECO:0000256" key="1">
    <source>
        <dbReference type="ARBA" id="ARBA00009369"/>
    </source>
</evidence>
<dbReference type="PANTHER" id="PTHR34138:SF1">
    <property type="entry name" value="CELL SHAPE-DETERMINING PROTEIN MREC"/>
    <property type="match status" value="1"/>
</dbReference>
<dbReference type="InterPro" id="IPR007221">
    <property type="entry name" value="MreC"/>
</dbReference>
<organism evidence="9 10">
    <name type="scientific">Dysosmobacter segnis</name>
    <dbReference type="NCBI Taxonomy" id="2763042"/>
    <lineage>
        <taxon>Bacteria</taxon>
        <taxon>Bacillati</taxon>
        <taxon>Bacillota</taxon>
        <taxon>Clostridia</taxon>
        <taxon>Eubacteriales</taxon>
        <taxon>Oscillospiraceae</taxon>
        <taxon>Dysosmobacter</taxon>
    </lineage>
</organism>
<evidence type="ECO:0000256" key="5">
    <source>
        <dbReference type="PIRNR" id="PIRNR038471"/>
    </source>
</evidence>
<dbReference type="Gene3D" id="2.40.10.340">
    <property type="entry name" value="Rod shape-determining protein MreC, domain 1"/>
    <property type="match status" value="1"/>
</dbReference>
<dbReference type="GO" id="GO:0005886">
    <property type="term" value="C:plasma membrane"/>
    <property type="evidence" value="ECO:0007669"/>
    <property type="project" value="TreeGrafter"/>
</dbReference>
<dbReference type="InterPro" id="IPR042175">
    <property type="entry name" value="Cell/Rod_MreC_2"/>
</dbReference>
<accession>A0A923MI46</accession>
<evidence type="ECO:0000256" key="4">
    <source>
        <dbReference type="ARBA" id="ARBA00032089"/>
    </source>
</evidence>
<evidence type="ECO:0000256" key="6">
    <source>
        <dbReference type="SAM" id="Coils"/>
    </source>
</evidence>
<feature type="transmembrane region" description="Helical" evidence="7">
    <location>
        <begin position="9"/>
        <end position="29"/>
    </location>
</feature>
<keyword evidence="6" id="KW-0175">Coiled coil</keyword>
<dbReference type="Proteomes" id="UP000620327">
    <property type="component" value="Unassembled WGS sequence"/>
</dbReference>
<dbReference type="RefSeq" id="WP_187014248.1">
    <property type="nucleotide sequence ID" value="NZ_JACOQI010000004.1"/>
</dbReference>
<keyword evidence="7" id="KW-1133">Transmembrane helix</keyword>
<evidence type="ECO:0000256" key="2">
    <source>
        <dbReference type="ARBA" id="ARBA00013855"/>
    </source>
</evidence>
<evidence type="ECO:0000313" key="10">
    <source>
        <dbReference type="Proteomes" id="UP000620327"/>
    </source>
</evidence>
<dbReference type="PANTHER" id="PTHR34138">
    <property type="entry name" value="CELL SHAPE-DETERMINING PROTEIN MREC"/>
    <property type="match status" value="1"/>
</dbReference>
<feature type="domain" description="Rod shape-determining protein MreC beta-barrel core" evidence="8">
    <location>
        <begin position="123"/>
        <end position="274"/>
    </location>
</feature>
<keyword evidence="7" id="KW-0472">Membrane</keyword>
<feature type="coiled-coil region" evidence="6">
    <location>
        <begin position="61"/>
        <end position="95"/>
    </location>
</feature>
<keyword evidence="3 5" id="KW-0133">Cell shape</keyword>
<comment type="similarity">
    <text evidence="1 5">Belongs to the MreC family.</text>
</comment>
<dbReference type="GO" id="GO:0008360">
    <property type="term" value="P:regulation of cell shape"/>
    <property type="evidence" value="ECO:0007669"/>
    <property type="project" value="UniProtKB-KW"/>
</dbReference>
<comment type="caution">
    <text evidence="9">The sequence shown here is derived from an EMBL/GenBank/DDBJ whole genome shotgun (WGS) entry which is preliminary data.</text>
</comment>
<evidence type="ECO:0000313" key="9">
    <source>
        <dbReference type="EMBL" id="MBC5769899.1"/>
    </source>
</evidence>
<keyword evidence="7" id="KW-0812">Transmembrane</keyword>